<keyword evidence="6" id="KW-1185">Reference proteome</keyword>
<comment type="caution">
    <text evidence="5">The sequence shown here is derived from an EMBL/GenBank/DDBJ whole genome shotgun (WGS) entry which is preliminary data.</text>
</comment>
<dbReference type="GO" id="GO:0012505">
    <property type="term" value="C:endomembrane system"/>
    <property type="evidence" value="ECO:0007669"/>
    <property type="project" value="TreeGrafter"/>
</dbReference>
<evidence type="ECO:0000256" key="2">
    <source>
        <dbReference type="SAM" id="MobiDB-lite"/>
    </source>
</evidence>
<dbReference type="OrthoDB" id="10257697at2759"/>
<dbReference type="InterPro" id="IPR036400">
    <property type="entry name" value="Cyt_B5-like_heme/steroid_sf"/>
</dbReference>
<dbReference type="Pfam" id="PF00173">
    <property type="entry name" value="Cyt-b5"/>
    <property type="match status" value="1"/>
</dbReference>
<evidence type="ECO:0000313" key="6">
    <source>
        <dbReference type="Proteomes" id="UP000807306"/>
    </source>
</evidence>
<dbReference type="EMBL" id="MU157825">
    <property type="protein sequence ID" value="KAF9535020.1"/>
    <property type="molecule type" value="Genomic_DNA"/>
</dbReference>
<comment type="similarity">
    <text evidence="1">Belongs to the cytochrome b5 family. MAPR subfamily.</text>
</comment>
<dbReference type="GO" id="GO:0016020">
    <property type="term" value="C:membrane"/>
    <property type="evidence" value="ECO:0007669"/>
    <property type="project" value="TreeGrafter"/>
</dbReference>
<dbReference type="SMART" id="SM01117">
    <property type="entry name" value="Cyt-b5"/>
    <property type="match status" value="1"/>
</dbReference>
<accession>A0A9P6ETD0</accession>
<feature type="region of interest" description="Disordered" evidence="2">
    <location>
        <begin position="243"/>
        <end position="274"/>
    </location>
</feature>
<dbReference type="PANTHER" id="PTHR10281:SF76">
    <property type="entry name" value="CALCUTTA CUP-RELATED"/>
    <property type="match status" value="1"/>
</dbReference>
<dbReference type="InterPro" id="IPR050577">
    <property type="entry name" value="MAPR/NEUFC/NENF-like"/>
</dbReference>
<dbReference type="InterPro" id="IPR001199">
    <property type="entry name" value="Cyt_B5-like_heme/steroid-bd"/>
</dbReference>
<evidence type="ECO:0000256" key="1">
    <source>
        <dbReference type="ARBA" id="ARBA00038357"/>
    </source>
</evidence>
<dbReference type="Gene3D" id="3.10.120.10">
    <property type="entry name" value="Cytochrome b5-like heme/steroid binding domain"/>
    <property type="match status" value="1"/>
</dbReference>
<keyword evidence="3" id="KW-0812">Transmembrane</keyword>
<name>A0A9P6ETD0_9AGAR</name>
<dbReference type="AlphaFoldDB" id="A0A9P6ETD0"/>
<feature type="transmembrane region" description="Helical" evidence="3">
    <location>
        <begin position="91"/>
        <end position="110"/>
    </location>
</feature>
<keyword evidence="3" id="KW-1133">Transmembrane helix</keyword>
<reference evidence="5" key="1">
    <citation type="submission" date="2020-11" db="EMBL/GenBank/DDBJ databases">
        <authorList>
            <consortium name="DOE Joint Genome Institute"/>
            <person name="Ahrendt S."/>
            <person name="Riley R."/>
            <person name="Andreopoulos W."/>
            <person name="Labutti K."/>
            <person name="Pangilinan J."/>
            <person name="Ruiz-Duenas F.J."/>
            <person name="Barrasa J.M."/>
            <person name="Sanchez-Garcia M."/>
            <person name="Camarero S."/>
            <person name="Miyauchi S."/>
            <person name="Serrano A."/>
            <person name="Linde D."/>
            <person name="Babiker R."/>
            <person name="Drula E."/>
            <person name="Ayuso-Fernandez I."/>
            <person name="Pacheco R."/>
            <person name="Padilla G."/>
            <person name="Ferreira P."/>
            <person name="Barriuso J."/>
            <person name="Kellner H."/>
            <person name="Castanera R."/>
            <person name="Alfaro M."/>
            <person name="Ramirez L."/>
            <person name="Pisabarro A.G."/>
            <person name="Kuo A."/>
            <person name="Tritt A."/>
            <person name="Lipzen A."/>
            <person name="He G."/>
            <person name="Yan M."/>
            <person name="Ng V."/>
            <person name="Cullen D."/>
            <person name="Martin F."/>
            <person name="Rosso M.-N."/>
            <person name="Henrissat B."/>
            <person name="Hibbett D."/>
            <person name="Martinez A.T."/>
            <person name="Grigoriev I.V."/>
        </authorList>
    </citation>
    <scope>NUCLEOTIDE SEQUENCE</scope>
    <source>
        <strain evidence="5">CBS 506.95</strain>
    </source>
</reference>
<proteinExistence type="inferred from homology"/>
<keyword evidence="3" id="KW-0472">Membrane</keyword>
<gene>
    <name evidence="5" type="ORF">CPB83DRAFT_843347</name>
</gene>
<dbReference type="Proteomes" id="UP000807306">
    <property type="component" value="Unassembled WGS sequence"/>
</dbReference>
<feature type="compositionally biased region" description="Basic and acidic residues" evidence="2">
    <location>
        <begin position="12"/>
        <end position="26"/>
    </location>
</feature>
<sequence length="274" mass="30535">MSWMKDLSGPGEKSKPYKDESTEKVADPNIPNRMVSNKKANRPFLAYKEYRDSQEALHVAWLKKKEAHDAAVARGEKVKPLEPDPTAVQEVGLLGLLKFIVIVVFMFALAGKFLTGSYTWESNSKWLQAKTYIPKGGGQRLFSQEGLATFNGEDGRPIYLAIDGDVYDVSKGKAYQPGGSYHHFAGVDAARAFGTGCFATHKTHDLRGLTDAEYAGVQHWKQFYANHKDYVKIGKVLHPPLDYDSPIPQHCNPPKPKSPSKDAQKDSKTDHKEL</sequence>
<feature type="region of interest" description="Disordered" evidence="2">
    <location>
        <begin position="1"/>
        <end position="35"/>
    </location>
</feature>
<feature type="domain" description="Cytochrome b5 heme-binding" evidence="4">
    <location>
        <begin position="142"/>
        <end position="237"/>
    </location>
</feature>
<dbReference type="SUPFAM" id="SSF55856">
    <property type="entry name" value="Cytochrome b5-like heme/steroid binding domain"/>
    <property type="match status" value="1"/>
</dbReference>
<evidence type="ECO:0000256" key="3">
    <source>
        <dbReference type="SAM" id="Phobius"/>
    </source>
</evidence>
<organism evidence="5 6">
    <name type="scientific">Crepidotus variabilis</name>
    <dbReference type="NCBI Taxonomy" id="179855"/>
    <lineage>
        <taxon>Eukaryota</taxon>
        <taxon>Fungi</taxon>
        <taxon>Dikarya</taxon>
        <taxon>Basidiomycota</taxon>
        <taxon>Agaricomycotina</taxon>
        <taxon>Agaricomycetes</taxon>
        <taxon>Agaricomycetidae</taxon>
        <taxon>Agaricales</taxon>
        <taxon>Agaricineae</taxon>
        <taxon>Crepidotaceae</taxon>
        <taxon>Crepidotus</taxon>
    </lineage>
</organism>
<evidence type="ECO:0000259" key="4">
    <source>
        <dbReference type="SMART" id="SM01117"/>
    </source>
</evidence>
<protein>
    <submittedName>
        <fullName evidence="5">Cytochrome b5-like heme/steroid binding domain-containing protein</fullName>
    </submittedName>
</protein>
<evidence type="ECO:0000313" key="5">
    <source>
        <dbReference type="EMBL" id="KAF9535020.1"/>
    </source>
</evidence>
<dbReference type="PANTHER" id="PTHR10281">
    <property type="entry name" value="MEMBRANE-ASSOCIATED PROGESTERONE RECEPTOR COMPONENT-RELATED"/>
    <property type="match status" value="1"/>
</dbReference>
<feature type="compositionally biased region" description="Basic and acidic residues" evidence="2">
    <location>
        <begin position="259"/>
        <end position="274"/>
    </location>
</feature>